<evidence type="ECO:0000313" key="2">
    <source>
        <dbReference type="EMBL" id="CDW83021.1"/>
    </source>
</evidence>
<dbReference type="Proteomes" id="UP000039865">
    <property type="component" value="Unassembled WGS sequence"/>
</dbReference>
<dbReference type="EMBL" id="CCKQ01011452">
    <property type="protein sequence ID" value="CDW83021.1"/>
    <property type="molecule type" value="Genomic_DNA"/>
</dbReference>
<keyword evidence="3" id="KW-1185">Reference proteome</keyword>
<evidence type="ECO:0000256" key="1">
    <source>
        <dbReference type="SAM" id="MobiDB-lite"/>
    </source>
</evidence>
<protein>
    <submittedName>
        <fullName evidence="2">Uncharacterized protein</fullName>
    </submittedName>
</protein>
<proteinExistence type="predicted"/>
<feature type="compositionally biased region" description="Polar residues" evidence="1">
    <location>
        <begin position="671"/>
        <end position="684"/>
    </location>
</feature>
<dbReference type="InParanoid" id="A0A078AM97"/>
<evidence type="ECO:0000313" key="3">
    <source>
        <dbReference type="Proteomes" id="UP000039865"/>
    </source>
</evidence>
<feature type="compositionally biased region" description="Polar residues" evidence="1">
    <location>
        <begin position="708"/>
        <end position="720"/>
    </location>
</feature>
<name>A0A078AM97_STYLE</name>
<sequence length="720" mass="85205">MQNSEKEWYRSSDNDHYALYSKSLSSLQDLESVPCIYGRKNQRYVSPTFRSNTILYGEQKYRERPDEIFSTMKDTQMGSPQLNQYKEKTDVLKIQSTNKHAPYQNTFHKSSGNLNYKNYSEVQLGFNQNIKDTYQKQFYERGKACEVKFGSTTDDYGAYENVRNSPQNIYTTLDGNKSKTMKQQQSHEKFSPQVEKYQNEISPKRVQFDFNPKIHSKSTFETEVPTVITYPLSQRDDFTKAIPTRHRSKLGYHIDEMSFKYRPLSPQVNRQNKTLAKDDSYQAPDWNFFSPQSDPIQKAYQLKSMERVKSVDRVYQDKQAYFSDQKLKYQKQILQETCESPCGDQFMQTFKGDTLKLSHKALQSKLERRRKAIIQEQASQQYKDMSRYNKSVLQISHQNQENTNIFQTLGQRDEIQYMNTLRDNRDYIANQIDSKTHKQRSERLQKMFQERQIVEEALQTQAMINSHRNQYQSHVRDELNRFYNQAKEQKQRDQIYRSIERQQDKEFLDQGIYRARSREYENQNQRMQIQLQLSQNYKENVELKQEQRHQARNYQPLSQRMTQVIPHSRQQKVNQSQVTIQSLRTLENINSAHNQSNHNHQISMHQINAPATHYDRSFVSSQAAPEKCLSNASTVSSCSMQQVTKAEISKQEFELRKKMLQNRKSGRGPLESNNNHLNSFNQQQKQKERNQSPNKKAPSGGRGVKFNIKSNQVENYRLQQ</sequence>
<gene>
    <name evidence="2" type="primary">Contig17652.g18773</name>
    <name evidence="2" type="ORF">STYLEM_12060</name>
</gene>
<accession>A0A078AM97</accession>
<dbReference type="AlphaFoldDB" id="A0A078AM97"/>
<organism evidence="2 3">
    <name type="scientific">Stylonychia lemnae</name>
    <name type="common">Ciliate</name>
    <dbReference type="NCBI Taxonomy" id="5949"/>
    <lineage>
        <taxon>Eukaryota</taxon>
        <taxon>Sar</taxon>
        <taxon>Alveolata</taxon>
        <taxon>Ciliophora</taxon>
        <taxon>Intramacronucleata</taxon>
        <taxon>Spirotrichea</taxon>
        <taxon>Stichotrichia</taxon>
        <taxon>Sporadotrichida</taxon>
        <taxon>Oxytrichidae</taxon>
        <taxon>Stylonychinae</taxon>
        <taxon>Stylonychia</taxon>
    </lineage>
</organism>
<feature type="region of interest" description="Disordered" evidence="1">
    <location>
        <begin position="664"/>
        <end position="720"/>
    </location>
</feature>
<reference evidence="2 3" key="1">
    <citation type="submission" date="2014-06" db="EMBL/GenBank/DDBJ databases">
        <authorList>
            <person name="Swart Estienne"/>
        </authorList>
    </citation>
    <scope>NUCLEOTIDE SEQUENCE [LARGE SCALE GENOMIC DNA]</scope>
    <source>
        <strain evidence="2 3">130c</strain>
    </source>
</reference>